<keyword evidence="4" id="KW-1185">Reference proteome</keyword>
<evidence type="ECO:0000313" key="3">
    <source>
        <dbReference type="EMBL" id="PUU79139.1"/>
    </source>
</evidence>
<evidence type="ECO:0000313" key="4">
    <source>
        <dbReference type="Proteomes" id="UP000244722"/>
    </source>
</evidence>
<protein>
    <recommendedName>
        <fullName evidence="2">DUF4484 domain-containing protein</fullName>
    </recommendedName>
</protein>
<dbReference type="GO" id="GO:0005811">
    <property type="term" value="C:lipid droplet"/>
    <property type="evidence" value="ECO:0007669"/>
    <property type="project" value="TreeGrafter"/>
</dbReference>
<dbReference type="PANTHER" id="PTHR28153">
    <property type="entry name" value="PROTEIN, PUTATIVE-RELATED"/>
    <property type="match status" value="1"/>
</dbReference>
<accession>A0A2T6ZUG9</accession>
<dbReference type="STRING" id="42251.A0A2T6ZUG9"/>
<gene>
    <name evidence="3" type="ORF">B9Z19DRAFT_1082477</name>
</gene>
<dbReference type="InterPro" id="IPR028115">
    <property type="entry name" value="DUF4484"/>
</dbReference>
<evidence type="ECO:0000259" key="2">
    <source>
        <dbReference type="Pfam" id="PF14831"/>
    </source>
</evidence>
<feature type="domain" description="DUF4484" evidence="2">
    <location>
        <begin position="400"/>
        <end position="594"/>
    </location>
</feature>
<feature type="compositionally biased region" description="Low complexity" evidence="1">
    <location>
        <begin position="148"/>
        <end position="170"/>
    </location>
</feature>
<reference evidence="3 4" key="1">
    <citation type="submission" date="2017-04" db="EMBL/GenBank/DDBJ databases">
        <title>Draft genome sequence of Tuber borchii Vittad., a whitish edible truffle.</title>
        <authorList>
            <consortium name="DOE Joint Genome Institute"/>
            <person name="Murat C."/>
            <person name="Kuo A."/>
            <person name="Barry K.W."/>
            <person name="Clum A."/>
            <person name="Dockter R.B."/>
            <person name="Fauchery L."/>
            <person name="Iotti M."/>
            <person name="Kohler A."/>
            <person name="Labutti K."/>
            <person name="Lindquist E.A."/>
            <person name="Lipzen A."/>
            <person name="Ohm R.A."/>
            <person name="Wang M."/>
            <person name="Grigoriev I.V."/>
            <person name="Zambonelli A."/>
            <person name="Martin F.M."/>
        </authorList>
    </citation>
    <scope>NUCLEOTIDE SEQUENCE [LARGE SCALE GENOMIC DNA]</scope>
    <source>
        <strain evidence="3 4">Tbo3840</strain>
    </source>
</reference>
<dbReference type="Proteomes" id="UP000244722">
    <property type="component" value="Unassembled WGS sequence"/>
</dbReference>
<feature type="compositionally biased region" description="Low complexity" evidence="1">
    <location>
        <begin position="458"/>
        <end position="473"/>
    </location>
</feature>
<evidence type="ECO:0000256" key="1">
    <source>
        <dbReference type="SAM" id="MobiDB-lite"/>
    </source>
</evidence>
<dbReference type="InterPro" id="IPR053056">
    <property type="entry name" value="Lipid_Metab_Assoc_Protein"/>
</dbReference>
<proteinExistence type="predicted"/>
<dbReference type="Pfam" id="PF09804">
    <property type="entry name" value="DENND11"/>
    <property type="match status" value="1"/>
</dbReference>
<dbReference type="EMBL" id="NESQ01000099">
    <property type="protein sequence ID" value="PUU79139.1"/>
    <property type="molecule type" value="Genomic_DNA"/>
</dbReference>
<dbReference type="Pfam" id="PF14831">
    <property type="entry name" value="DUF4484"/>
    <property type="match status" value="1"/>
</dbReference>
<feature type="compositionally biased region" description="Basic and acidic residues" evidence="1">
    <location>
        <begin position="436"/>
        <end position="445"/>
    </location>
</feature>
<dbReference type="PANTHER" id="PTHR28153:SF1">
    <property type="entry name" value="DUF4484 DOMAIN-CONTAINING PROTEIN"/>
    <property type="match status" value="1"/>
</dbReference>
<feature type="region of interest" description="Disordered" evidence="1">
    <location>
        <begin position="426"/>
        <end position="492"/>
    </location>
</feature>
<dbReference type="AlphaFoldDB" id="A0A2T6ZUG9"/>
<organism evidence="3 4">
    <name type="scientific">Tuber borchii</name>
    <name type="common">White truffle</name>
    <dbReference type="NCBI Taxonomy" id="42251"/>
    <lineage>
        <taxon>Eukaryota</taxon>
        <taxon>Fungi</taxon>
        <taxon>Dikarya</taxon>
        <taxon>Ascomycota</taxon>
        <taxon>Pezizomycotina</taxon>
        <taxon>Pezizomycetes</taxon>
        <taxon>Pezizales</taxon>
        <taxon>Tuberaceae</taxon>
        <taxon>Tuber</taxon>
    </lineage>
</organism>
<comment type="caution">
    <text evidence="3">The sequence shown here is derived from an EMBL/GenBank/DDBJ whole genome shotgun (WGS) entry which is preliminary data.</text>
</comment>
<feature type="region of interest" description="Disordered" evidence="1">
    <location>
        <begin position="144"/>
        <end position="175"/>
    </location>
</feature>
<dbReference type="InterPro" id="IPR018626">
    <property type="entry name" value="LCHN/Anr2"/>
</dbReference>
<feature type="region of interest" description="Disordered" evidence="1">
    <location>
        <begin position="373"/>
        <end position="396"/>
    </location>
</feature>
<sequence>MDLSASASNILSKDLPPIAALFVIYFDIKAGYTIIWKKCTQGVSLDGVEFKSLPSGLHNLEEDLVYFVQAPYAGVSAFINTPAAEAERNACMLSVGVLVPLSYGRLGRSWRHAENLKELAKKFAANTEDHALLEEYYESNRIHEPIEAPESPAESPSSLRYRPSSRYKPPFDSLNRHTRTRSISDTAALAAPGQALSPYHPALSLPEFVDTFGPLIFPLYRAALTRQRILLITGAPVELACNFVYDVSILSNIPLSVSDLLSSEPSRLRPLFSIGVHDIPLLEEEAKRIHPTSQPPHDRDNLGGEQGSWVACTTDGVLYLKSELYDVVVSMPPAHSKNAKQKVWPTIECPAGTPIKATQRDLARYRALKRSLARYKSTPPSTDPSSTQEEDRDSCEQVCEKPTWREIAYSSFMWWASAGEKRRETETAASDELFFEDGKRPRSEVLDDTVANDEEVHPLLPTSPRRSNSSPLPRSHHRRRSSAFSVGGASGGGGSDLGNMEMDIIAYFHRLTGRLMAYLAEIVDDGEGDGGIGGDGEAGDEEGVFISLEDLDKLGLDRYSELDVTFVKNICLRYFGREAMVEGVSWECCGIRYC</sequence>
<dbReference type="OrthoDB" id="2152680at2759"/>
<feature type="compositionally biased region" description="Low complexity" evidence="1">
    <location>
        <begin position="377"/>
        <end position="387"/>
    </location>
</feature>
<name>A0A2T6ZUG9_TUBBO</name>